<evidence type="ECO:0000256" key="6">
    <source>
        <dbReference type="ARBA" id="ARBA00022729"/>
    </source>
</evidence>
<evidence type="ECO:0000313" key="10">
    <source>
        <dbReference type="EMBL" id="KZL71269.1"/>
    </source>
</evidence>
<comment type="similarity">
    <text evidence="3">Belongs to the RBT5 family.</text>
</comment>
<dbReference type="InterPro" id="IPR008427">
    <property type="entry name" value="Extracellular_membr_CFEM_dom"/>
</dbReference>
<evidence type="ECO:0000259" key="9">
    <source>
        <dbReference type="Pfam" id="PF05730"/>
    </source>
</evidence>
<proteinExistence type="inferred from homology"/>
<gene>
    <name evidence="10" type="ORF">CT0861_09646</name>
</gene>
<keyword evidence="8" id="KW-0449">Lipoprotein</keyword>
<dbReference type="Pfam" id="PF05730">
    <property type="entry name" value="CFEM"/>
    <property type="match status" value="1"/>
</dbReference>
<dbReference type="GO" id="GO:0098552">
    <property type="term" value="C:side of membrane"/>
    <property type="evidence" value="ECO:0007669"/>
    <property type="project" value="UniProtKB-KW"/>
</dbReference>
<keyword evidence="5" id="KW-0336">GPI-anchor</keyword>
<name>A0A166SVM5_9PEZI</name>
<comment type="caution">
    <text evidence="10">The sequence shown here is derived from an EMBL/GenBank/DDBJ whole genome shotgun (WGS) entry which is preliminary data.</text>
</comment>
<dbReference type="GO" id="GO:0005576">
    <property type="term" value="C:extracellular region"/>
    <property type="evidence" value="ECO:0007669"/>
    <property type="project" value="UniProtKB-SubCell"/>
</dbReference>
<dbReference type="EMBL" id="LFIV01000075">
    <property type="protein sequence ID" value="KZL71269.1"/>
    <property type="molecule type" value="Genomic_DNA"/>
</dbReference>
<evidence type="ECO:0000256" key="8">
    <source>
        <dbReference type="ARBA" id="ARBA00023288"/>
    </source>
</evidence>
<keyword evidence="5" id="KW-0325">Glycoprotein</keyword>
<sequence length="102" mass="11100">MRRKFGKAPSVFAEPKSISLELSSAYLPLVTRPATEWLVDCIVEGFLDGGCSLAGAANCVCTNTTLRAHMSRCVQTSCVYADQLGALKNSPPSDEEKFLKHY</sequence>
<keyword evidence="5" id="KW-0472">Membrane</keyword>
<dbReference type="AlphaFoldDB" id="A0A166SVM5"/>
<evidence type="ECO:0000256" key="4">
    <source>
        <dbReference type="ARBA" id="ARBA00022525"/>
    </source>
</evidence>
<evidence type="ECO:0000256" key="1">
    <source>
        <dbReference type="ARBA" id="ARBA00004589"/>
    </source>
</evidence>
<keyword evidence="4" id="KW-0964">Secreted</keyword>
<evidence type="ECO:0000256" key="2">
    <source>
        <dbReference type="ARBA" id="ARBA00004613"/>
    </source>
</evidence>
<keyword evidence="11" id="KW-1185">Reference proteome</keyword>
<protein>
    <submittedName>
        <fullName evidence="10">Integral membrane protein</fullName>
    </submittedName>
</protein>
<comment type="subcellular location">
    <subcellularLocation>
        <location evidence="1">Membrane</location>
        <topology evidence="1">Lipid-anchor</topology>
        <topology evidence="1">GPI-anchor</topology>
    </subcellularLocation>
    <subcellularLocation>
        <location evidence="2">Secreted</location>
    </subcellularLocation>
</comment>
<evidence type="ECO:0000313" key="11">
    <source>
        <dbReference type="Proteomes" id="UP000076552"/>
    </source>
</evidence>
<evidence type="ECO:0000256" key="7">
    <source>
        <dbReference type="ARBA" id="ARBA00023157"/>
    </source>
</evidence>
<evidence type="ECO:0000256" key="5">
    <source>
        <dbReference type="ARBA" id="ARBA00022622"/>
    </source>
</evidence>
<feature type="domain" description="CFEM" evidence="9">
    <location>
        <begin position="39"/>
        <end position="86"/>
    </location>
</feature>
<reference evidence="10 11" key="1">
    <citation type="submission" date="2015-06" db="EMBL/GenBank/DDBJ databases">
        <title>Survival trade-offs in plant roots during colonization by closely related pathogenic and mutualistic fungi.</title>
        <authorList>
            <person name="Hacquard S."/>
            <person name="Kracher B."/>
            <person name="Hiruma K."/>
            <person name="Weinman A."/>
            <person name="Muench P."/>
            <person name="Garrido Oter R."/>
            <person name="Ver Loren van Themaat E."/>
            <person name="Dallerey J.-F."/>
            <person name="Damm U."/>
            <person name="Henrissat B."/>
            <person name="Lespinet O."/>
            <person name="Thon M."/>
            <person name="Kemen E."/>
            <person name="McHardy A.C."/>
            <person name="Schulze-Lefert P."/>
            <person name="O'Connell R.J."/>
        </authorList>
    </citation>
    <scope>NUCLEOTIDE SEQUENCE [LARGE SCALE GENOMIC DNA]</scope>
    <source>
        <strain evidence="10 11">0861</strain>
    </source>
</reference>
<dbReference type="STRING" id="708197.A0A166SVM5"/>
<organism evidence="10 11">
    <name type="scientific">Colletotrichum tofieldiae</name>
    <dbReference type="NCBI Taxonomy" id="708197"/>
    <lineage>
        <taxon>Eukaryota</taxon>
        <taxon>Fungi</taxon>
        <taxon>Dikarya</taxon>
        <taxon>Ascomycota</taxon>
        <taxon>Pezizomycotina</taxon>
        <taxon>Sordariomycetes</taxon>
        <taxon>Hypocreomycetidae</taxon>
        <taxon>Glomerellales</taxon>
        <taxon>Glomerellaceae</taxon>
        <taxon>Colletotrichum</taxon>
        <taxon>Colletotrichum spaethianum species complex</taxon>
    </lineage>
</organism>
<keyword evidence="7" id="KW-1015">Disulfide bond</keyword>
<accession>A0A166SVM5</accession>
<dbReference type="Proteomes" id="UP000076552">
    <property type="component" value="Unassembled WGS sequence"/>
</dbReference>
<keyword evidence="6" id="KW-0732">Signal</keyword>
<evidence type="ECO:0000256" key="3">
    <source>
        <dbReference type="ARBA" id="ARBA00010031"/>
    </source>
</evidence>